<comment type="caution">
    <text evidence="2">The sequence shown here is derived from an EMBL/GenBank/DDBJ whole genome shotgun (WGS) entry which is preliminary data.</text>
</comment>
<dbReference type="RefSeq" id="WP_148931372.1">
    <property type="nucleotide sequence ID" value="NZ_VNHS01000009.1"/>
</dbReference>
<dbReference type="OrthoDB" id="2608926at2"/>
<feature type="transmembrane region" description="Helical" evidence="1">
    <location>
        <begin position="6"/>
        <end position="25"/>
    </location>
</feature>
<feature type="transmembrane region" description="Helical" evidence="1">
    <location>
        <begin position="88"/>
        <end position="108"/>
    </location>
</feature>
<keyword evidence="1" id="KW-1133">Transmembrane helix</keyword>
<evidence type="ECO:0000313" key="2">
    <source>
        <dbReference type="EMBL" id="TYP71729.1"/>
    </source>
</evidence>
<keyword evidence="1" id="KW-0472">Membrane</keyword>
<dbReference type="EMBL" id="VNHS01000009">
    <property type="protein sequence ID" value="TYP71729.1"/>
    <property type="molecule type" value="Genomic_DNA"/>
</dbReference>
<name>A0A5S5BXP4_9BACL</name>
<reference evidence="2 3" key="1">
    <citation type="submission" date="2019-07" db="EMBL/GenBank/DDBJ databases">
        <title>Genomic Encyclopedia of Type Strains, Phase III (KMG-III): the genomes of soil and plant-associated and newly described type strains.</title>
        <authorList>
            <person name="Whitman W."/>
        </authorList>
    </citation>
    <scope>NUCLEOTIDE SEQUENCE [LARGE SCALE GENOMIC DNA]</scope>
    <source>
        <strain evidence="2 3">BL24</strain>
    </source>
</reference>
<gene>
    <name evidence="2" type="ORF">BCM02_1097</name>
</gene>
<proteinExistence type="predicted"/>
<keyword evidence="1" id="KW-0812">Transmembrane</keyword>
<accession>A0A5S5BXP4</accession>
<feature type="transmembrane region" description="Helical" evidence="1">
    <location>
        <begin position="56"/>
        <end position="76"/>
    </location>
</feature>
<protein>
    <submittedName>
        <fullName evidence="2">Uncharacterized protein</fullName>
    </submittedName>
</protein>
<feature type="transmembrane region" description="Helical" evidence="1">
    <location>
        <begin position="165"/>
        <end position="187"/>
    </location>
</feature>
<feature type="transmembrane region" description="Helical" evidence="1">
    <location>
        <begin position="128"/>
        <end position="153"/>
    </location>
</feature>
<keyword evidence="3" id="KW-1185">Reference proteome</keyword>
<organism evidence="2 3">
    <name type="scientific">Paenibacillus methanolicus</name>
    <dbReference type="NCBI Taxonomy" id="582686"/>
    <lineage>
        <taxon>Bacteria</taxon>
        <taxon>Bacillati</taxon>
        <taxon>Bacillota</taxon>
        <taxon>Bacilli</taxon>
        <taxon>Bacillales</taxon>
        <taxon>Paenibacillaceae</taxon>
        <taxon>Paenibacillus</taxon>
    </lineage>
</organism>
<feature type="transmembrane region" description="Helical" evidence="1">
    <location>
        <begin position="193"/>
        <end position="213"/>
    </location>
</feature>
<evidence type="ECO:0000313" key="3">
    <source>
        <dbReference type="Proteomes" id="UP000323257"/>
    </source>
</evidence>
<dbReference type="Proteomes" id="UP000323257">
    <property type="component" value="Unassembled WGS sequence"/>
</dbReference>
<sequence>MDYVLFVIGATIEYFSLFIFMLTLFRFRIKKRIVHAALVSLLMSQVSYFTRIDPDIGSMSSFLQIALSIVVLCIIFRTPIRWSVVMNFASAIFGFAVQGILLLVLWFGMGLTLETVQSDRLTGAAAQIASSVLFLAASRTVVTFNLGFNYVPIDVRSYERVTRSSAIIISSVSVAMVAACITAYMFRNDVQDYFFIALGIFVLTLPLFLYYSFRKDEEDVR</sequence>
<feature type="transmembrane region" description="Helical" evidence="1">
    <location>
        <begin position="32"/>
        <end position="50"/>
    </location>
</feature>
<dbReference type="AlphaFoldDB" id="A0A5S5BXP4"/>
<evidence type="ECO:0000256" key="1">
    <source>
        <dbReference type="SAM" id="Phobius"/>
    </source>
</evidence>